<evidence type="ECO:0000313" key="2">
    <source>
        <dbReference type="EMBL" id="MES0428056.1"/>
    </source>
</evidence>
<organism evidence="2 3">
    <name type="scientific">Enterobacter intestinihominis</name>
    <dbReference type="NCBI Taxonomy" id="3133180"/>
    <lineage>
        <taxon>Bacteria</taxon>
        <taxon>Pseudomonadati</taxon>
        <taxon>Pseudomonadota</taxon>
        <taxon>Gammaproteobacteria</taxon>
        <taxon>Enterobacterales</taxon>
        <taxon>Enterobacteriaceae</taxon>
        <taxon>Enterobacter</taxon>
    </lineage>
</organism>
<keyword evidence="1" id="KW-0472">Membrane</keyword>
<keyword evidence="3" id="KW-1185">Reference proteome</keyword>
<dbReference type="RefSeq" id="WP_038415415.1">
    <property type="nucleotide sequence ID" value="NZ_JBBNPZ010000019.1"/>
</dbReference>
<dbReference type="Proteomes" id="UP001467192">
    <property type="component" value="Unassembled WGS sequence"/>
</dbReference>
<accession>A0ABV1ZIE6</accession>
<comment type="caution">
    <text evidence="2">The sequence shown here is derived from an EMBL/GenBank/DDBJ whole genome shotgun (WGS) entry which is preliminary data.</text>
</comment>
<evidence type="ECO:0000256" key="1">
    <source>
        <dbReference type="SAM" id="Phobius"/>
    </source>
</evidence>
<evidence type="ECO:0000313" key="3">
    <source>
        <dbReference type="Proteomes" id="UP001467192"/>
    </source>
</evidence>
<reference evidence="3" key="1">
    <citation type="journal article" date="2024" name="Commun. Biol.">
        <title>Bacillamide D produced by Bacillus cereus from the mouse intestinal bacterial collection (miBC) is a potent cytotoxin in vitro.</title>
        <authorList>
            <person name="Hohmann M."/>
            <person name="Brunner V."/>
            <person name="Johannes W."/>
            <person name="Schum D."/>
            <person name="Carroll L.M."/>
            <person name="Liu T."/>
            <person name="Sasaki D."/>
            <person name="Bosch J."/>
            <person name="Clavel T."/>
            <person name="Sieber S.A."/>
            <person name="Zeller G."/>
            <person name="Tschurtschenthaler M."/>
            <person name="Janssen K.P."/>
            <person name="Gulder T.A.M."/>
        </authorList>
    </citation>
    <scope>NUCLEOTIDE SEQUENCE [LARGE SCALE GENOMIC DNA]</scope>
    <source>
        <strain evidence="3">LK_304 Iso 8</strain>
    </source>
</reference>
<gene>
    <name evidence="2" type="ORF">ABMC12_17495</name>
</gene>
<proteinExistence type="predicted"/>
<protein>
    <submittedName>
        <fullName evidence="2">Uncharacterized protein</fullName>
    </submittedName>
</protein>
<dbReference type="EMBL" id="JBEBZA010000019">
    <property type="protein sequence ID" value="MES0428056.1"/>
    <property type="molecule type" value="Genomic_DNA"/>
</dbReference>
<keyword evidence="1" id="KW-0812">Transmembrane</keyword>
<sequence length="177" mass="19871">MLTVYCEKMTNTGLSAPIIGLIGIAIGAILGLATSYFTQRWQHKNALQLENQKTEVKLFTDHVLADLLKYIDTETDYIQRIYAIGNGVSVSNNDLFGNHRLELAKYNALLGVFKDDVLIGDFKKLLTYRDRLQEFPLKNNMGEVVTDSTIVLDEAIELASNIKANLFAHCSFNKPNK</sequence>
<feature type="transmembrane region" description="Helical" evidence="1">
    <location>
        <begin position="18"/>
        <end position="38"/>
    </location>
</feature>
<keyword evidence="1" id="KW-1133">Transmembrane helix</keyword>
<name>A0ABV1ZIE6_9ENTR</name>